<keyword evidence="2" id="KW-0732">Signal</keyword>
<organism evidence="3 4">
    <name type="scientific">Bowmanella dokdonensis</name>
    <dbReference type="NCBI Taxonomy" id="751969"/>
    <lineage>
        <taxon>Bacteria</taxon>
        <taxon>Pseudomonadati</taxon>
        <taxon>Pseudomonadota</taxon>
        <taxon>Gammaproteobacteria</taxon>
        <taxon>Alteromonadales</taxon>
        <taxon>Alteromonadaceae</taxon>
        <taxon>Bowmanella</taxon>
    </lineage>
</organism>
<evidence type="ECO:0000313" key="3">
    <source>
        <dbReference type="EMBL" id="MBN7826301.1"/>
    </source>
</evidence>
<proteinExistence type="predicted"/>
<dbReference type="Proteomes" id="UP000664654">
    <property type="component" value="Unassembled WGS sequence"/>
</dbReference>
<protein>
    <submittedName>
        <fullName evidence="3">Uncharacterized protein</fullName>
    </submittedName>
</protein>
<name>A0A939DR15_9ALTE</name>
<keyword evidence="4" id="KW-1185">Reference proteome</keyword>
<feature type="chain" id="PRO_5037942740" evidence="2">
    <location>
        <begin position="22"/>
        <end position="140"/>
    </location>
</feature>
<reference evidence="3" key="1">
    <citation type="submission" date="2021-03" db="EMBL/GenBank/DDBJ databases">
        <title>novel species isolated from a fishpond in China.</title>
        <authorList>
            <person name="Lu H."/>
            <person name="Cai Z."/>
        </authorList>
    </citation>
    <scope>NUCLEOTIDE SEQUENCE</scope>
    <source>
        <strain evidence="3">JCM 30855</strain>
    </source>
</reference>
<feature type="transmembrane region" description="Helical" evidence="1">
    <location>
        <begin position="111"/>
        <end position="132"/>
    </location>
</feature>
<gene>
    <name evidence="3" type="ORF">J0A66_13780</name>
</gene>
<evidence type="ECO:0000256" key="2">
    <source>
        <dbReference type="SAM" id="SignalP"/>
    </source>
</evidence>
<sequence length="140" mass="15470">MGGATRLLLFWLLMLAGDAAAVVQLESREGYFVLNMEDYSTNYDGLEIVQLVEGEADFSKAQTFDITGQRQVTLSGFADGHYQARLADREGGEEAVLIAEIHVRHRSLYQALALFLVGLLAFSLLVGLLIVYNRKEAQDA</sequence>
<keyword evidence="1" id="KW-0472">Membrane</keyword>
<keyword evidence="1" id="KW-1133">Transmembrane helix</keyword>
<accession>A0A939DR15</accession>
<dbReference type="RefSeq" id="WP_206574414.1">
    <property type="nucleotide sequence ID" value="NZ_JAFKCV010000007.1"/>
</dbReference>
<keyword evidence="1" id="KW-0812">Transmembrane</keyword>
<dbReference type="AlphaFoldDB" id="A0A939DR15"/>
<evidence type="ECO:0000256" key="1">
    <source>
        <dbReference type="SAM" id="Phobius"/>
    </source>
</evidence>
<feature type="signal peptide" evidence="2">
    <location>
        <begin position="1"/>
        <end position="21"/>
    </location>
</feature>
<dbReference type="EMBL" id="JAFKCV010000007">
    <property type="protein sequence ID" value="MBN7826301.1"/>
    <property type="molecule type" value="Genomic_DNA"/>
</dbReference>
<evidence type="ECO:0000313" key="4">
    <source>
        <dbReference type="Proteomes" id="UP000664654"/>
    </source>
</evidence>
<comment type="caution">
    <text evidence="3">The sequence shown here is derived from an EMBL/GenBank/DDBJ whole genome shotgun (WGS) entry which is preliminary data.</text>
</comment>